<evidence type="ECO:0000256" key="2">
    <source>
        <dbReference type="ARBA" id="ARBA00023219"/>
    </source>
</evidence>
<dbReference type="RefSeq" id="WP_147705836.1">
    <property type="nucleotide sequence ID" value="NZ_VDUY01000009.1"/>
</dbReference>
<dbReference type="Proteomes" id="UP000321548">
    <property type="component" value="Unassembled WGS sequence"/>
</dbReference>
<evidence type="ECO:0000313" key="3">
    <source>
        <dbReference type="EMBL" id="TXL62663.1"/>
    </source>
</evidence>
<dbReference type="PANTHER" id="PTHR41328:SF2">
    <property type="entry name" value="TERMINASE SMALL SUBUNIT"/>
    <property type="match status" value="1"/>
</dbReference>
<keyword evidence="1" id="KW-1188">Viral release from host cell</keyword>
<evidence type="ECO:0000313" key="4">
    <source>
        <dbReference type="Proteomes" id="UP000321548"/>
    </source>
</evidence>
<dbReference type="Pfam" id="PF03592">
    <property type="entry name" value="Terminase_2"/>
    <property type="match status" value="1"/>
</dbReference>
<organism evidence="3 4">
    <name type="scientific">Zeimonas arvi</name>
    <dbReference type="NCBI Taxonomy" id="2498847"/>
    <lineage>
        <taxon>Bacteria</taxon>
        <taxon>Pseudomonadati</taxon>
        <taxon>Pseudomonadota</taxon>
        <taxon>Betaproteobacteria</taxon>
        <taxon>Burkholderiales</taxon>
        <taxon>Burkholderiaceae</taxon>
        <taxon>Zeimonas</taxon>
    </lineage>
</organism>
<protein>
    <submittedName>
        <fullName evidence="3">Terminase small subunit</fullName>
    </submittedName>
</protein>
<keyword evidence="4" id="KW-1185">Reference proteome</keyword>
<dbReference type="OrthoDB" id="8227562at2"/>
<dbReference type="GO" id="GO:0051276">
    <property type="term" value="P:chromosome organization"/>
    <property type="evidence" value="ECO:0007669"/>
    <property type="project" value="InterPro"/>
</dbReference>
<dbReference type="InterPro" id="IPR038713">
    <property type="entry name" value="Terminase_Gp1_N_sf"/>
</dbReference>
<accession>A0A5C8NQJ5</accession>
<keyword evidence="2" id="KW-0231">Viral genome packaging</keyword>
<dbReference type="Gene3D" id="1.10.10.1400">
    <property type="entry name" value="Terminase, small subunit, N-terminal DNA-binding domain, HTH motif"/>
    <property type="match status" value="1"/>
</dbReference>
<proteinExistence type="predicted"/>
<reference evidence="3 4" key="1">
    <citation type="submission" date="2019-06" db="EMBL/GenBank/DDBJ databases">
        <title>Quisquiliibacterium sp. nov., isolated from a maize field.</title>
        <authorList>
            <person name="Lin S.-Y."/>
            <person name="Tsai C.-F."/>
            <person name="Young C.-C."/>
        </authorList>
    </citation>
    <scope>NUCLEOTIDE SEQUENCE [LARGE SCALE GENOMIC DNA]</scope>
    <source>
        <strain evidence="3 4">CC-CFT501</strain>
    </source>
</reference>
<gene>
    <name evidence="3" type="ORF">FHP08_17725</name>
</gene>
<comment type="caution">
    <text evidence="3">The sequence shown here is derived from an EMBL/GenBank/DDBJ whole genome shotgun (WGS) entry which is preliminary data.</text>
</comment>
<sequence length="144" mass="15472">MPTLTPKQQRFVAEYAVDRNGAAAAVRAGYSARSAKQIANELLTKPDLRAAVAAQEARIAADLEVTRQRVLDGLLEAVEMAREKADPAAMISAWREVGRLCGYYAPDRVQVGVQLGDAGAAELRRLEAMSDEELAALMEIGSAD</sequence>
<dbReference type="PANTHER" id="PTHR41328">
    <property type="entry name" value="TERMINASE SMALL SUBUNIT-RELATED"/>
    <property type="match status" value="1"/>
</dbReference>
<dbReference type="InterPro" id="IPR005335">
    <property type="entry name" value="Terminase_ssu"/>
</dbReference>
<dbReference type="AlphaFoldDB" id="A0A5C8NQJ5"/>
<dbReference type="InterPro" id="IPR052404">
    <property type="entry name" value="SPP1-like_terminase"/>
</dbReference>
<evidence type="ECO:0000256" key="1">
    <source>
        <dbReference type="ARBA" id="ARBA00022612"/>
    </source>
</evidence>
<name>A0A5C8NQJ5_9BURK</name>
<dbReference type="EMBL" id="VDUY01000009">
    <property type="protein sequence ID" value="TXL62663.1"/>
    <property type="molecule type" value="Genomic_DNA"/>
</dbReference>